<feature type="transmembrane region" description="Helical" evidence="5">
    <location>
        <begin position="7"/>
        <end position="26"/>
    </location>
</feature>
<comment type="subcellular location">
    <subcellularLocation>
        <location evidence="1">Membrane</location>
        <topology evidence="1">Multi-pass membrane protein</topology>
    </subcellularLocation>
</comment>
<accession>C8NFZ2</accession>
<feature type="transmembrane region" description="Helical" evidence="5">
    <location>
        <begin position="113"/>
        <end position="130"/>
    </location>
</feature>
<keyword evidence="7" id="KW-1185">Reference proteome</keyword>
<dbReference type="GO" id="GO:0016020">
    <property type="term" value="C:membrane"/>
    <property type="evidence" value="ECO:0007669"/>
    <property type="project" value="UniProtKB-SubCell"/>
</dbReference>
<dbReference type="EMBL" id="ACKZ01000016">
    <property type="protein sequence ID" value="EEW37478.1"/>
    <property type="molecule type" value="Genomic_DNA"/>
</dbReference>
<dbReference type="Pfam" id="PF01943">
    <property type="entry name" value="Polysacc_synt"/>
    <property type="match status" value="1"/>
</dbReference>
<dbReference type="InterPro" id="IPR052556">
    <property type="entry name" value="PolySynth_Transporter"/>
</dbReference>
<keyword evidence="2 5" id="KW-0812">Transmembrane</keyword>
<feature type="transmembrane region" description="Helical" evidence="5">
    <location>
        <begin position="247"/>
        <end position="270"/>
    </location>
</feature>
<feature type="transmembrane region" description="Helical" evidence="5">
    <location>
        <begin position="85"/>
        <end position="107"/>
    </location>
</feature>
<feature type="transmembrane region" description="Helical" evidence="5">
    <location>
        <begin position="168"/>
        <end position="190"/>
    </location>
</feature>
<feature type="transmembrane region" description="Helical" evidence="5">
    <location>
        <begin position="452"/>
        <end position="471"/>
    </location>
</feature>
<dbReference type="PANTHER" id="PTHR43424">
    <property type="entry name" value="LOCUS PUTATIVE PROTEIN 1-RELATED"/>
    <property type="match status" value="1"/>
</dbReference>
<feature type="transmembrane region" description="Helical" evidence="5">
    <location>
        <begin position="319"/>
        <end position="338"/>
    </location>
</feature>
<feature type="transmembrane region" description="Helical" evidence="5">
    <location>
        <begin position="142"/>
        <end position="162"/>
    </location>
</feature>
<dbReference type="InterPro" id="IPR002797">
    <property type="entry name" value="Polysacc_synth"/>
</dbReference>
<feature type="transmembrane region" description="Helical" evidence="5">
    <location>
        <begin position="291"/>
        <end position="313"/>
    </location>
</feature>
<feature type="transmembrane region" description="Helical" evidence="5">
    <location>
        <begin position="422"/>
        <end position="440"/>
    </location>
</feature>
<dbReference type="AlphaFoldDB" id="C8NFZ2"/>
<dbReference type="eggNOG" id="COG2244">
    <property type="taxonomic scope" value="Bacteria"/>
</dbReference>
<feature type="transmembrane region" description="Helical" evidence="5">
    <location>
        <begin position="211"/>
        <end position="227"/>
    </location>
</feature>
<evidence type="ECO:0000256" key="1">
    <source>
        <dbReference type="ARBA" id="ARBA00004141"/>
    </source>
</evidence>
<dbReference type="HOGENOM" id="CLU_022017_0_0_9"/>
<evidence type="ECO:0000313" key="7">
    <source>
        <dbReference type="Proteomes" id="UP000005926"/>
    </source>
</evidence>
<feature type="transmembrane region" description="Helical" evidence="5">
    <location>
        <begin position="46"/>
        <end position="64"/>
    </location>
</feature>
<evidence type="ECO:0000256" key="4">
    <source>
        <dbReference type="ARBA" id="ARBA00023136"/>
    </source>
</evidence>
<feature type="transmembrane region" description="Helical" evidence="5">
    <location>
        <begin position="384"/>
        <end position="401"/>
    </location>
</feature>
<evidence type="ECO:0000256" key="2">
    <source>
        <dbReference type="ARBA" id="ARBA00022692"/>
    </source>
</evidence>
<dbReference type="STRING" id="638301.HMPREF0444_0837"/>
<sequence length="481" mass="55477">MSKNNIKVNAIASTLVRILNIIFPLLTGPYLTRILDPELFGEFNKVNSLAAWFIPFAGFGVYNYGIRLVSGVRENKAKASHNFSLLFYASTLSSIVVTLVYILYIWFANPNNMLLYGIFIFQIIVQFLYVEWMAEAFESYNFILYKTLFVRVFMLVSIFVFVKNSDDIIPYAMIMTVANFLNYFTSYIYIRRKVKLVRIPLKELVKVFKPLFSMLLLANANMLYTILDRLFLSSVKNNLYISYYTISLNLSMMITGVVVSIIIVSIPRLAKYNAEEQFEKFNDLQLKTSRLFLFLVIPISMGLACVSQSIIFLYAGPKYILAVPTMIICSIRILSWTLDTIFANQIIFLKGHELSLTRIYFVGGFFNLIFNSALYIFGIENPEYYILTTVFAEVIVLFLEVKFIRDRSLYDIRKIKNNFIRYTIASLPFIAIKLAVDYFIPFEYNLTKGFMLNTGLVIVGCVVYYALFAIISGDIKKVIKL</sequence>
<comment type="caution">
    <text evidence="6">The sequence shown here is derived from an EMBL/GenBank/DDBJ whole genome shotgun (WGS) entry which is preliminary data.</text>
</comment>
<dbReference type="RefSeq" id="WP_005606802.1">
    <property type="nucleotide sequence ID" value="NZ_CP102283.1"/>
</dbReference>
<keyword evidence="3 5" id="KW-1133">Transmembrane helix</keyword>
<dbReference type="GeneID" id="78412825"/>
<evidence type="ECO:0000256" key="3">
    <source>
        <dbReference type="ARBA" id="ARBA00022989"/>
    </source>
</evidence>
<name>C8NFZ2_9LACT</name>
<protein>
    <submittedName>
        <fullName evidence="6">Polysaccharide biosynthesis protein</fullName>
    </submittedName>
</protein>
<gene>
    <name evidence="6" type="ORF">HMPREF0444_0837</name>
</gene>
<feature type="transmembrane region" description="Helical" evidence="5">
    <location>
        <begin position="359"/>
        <end position="378"/>
    </location>
</feature>
<keyword evidence="4 5" id="KW-0472">Membrane</keyword>
<dbReference type="PANTHER" id="PTHR43424:SF1">
    <property type="entry name" value="LOCUS PUTATIVE PROTEIN 1-RELATED"/>
    <property type="match status" value="1"/>
</dbReference>
<organism evidence="6 7">
    <name type="scientific">Granulicatella adiacens ATCC 49175</name>
    <dbReference type="NCBI Taxonomy" id="638301"/>
    <lineage>
        <taxon>Bacteria</taxon>
        <taxon>Bacillati</taxon>
        <taxon>Bacillota</taxon>
        <taxon>Bacilli</taxon>
        <taxon>Lactobacillales</taxon>
        <taxon>Carnobacteriaceae</taxon>
        <taxon>Granulicatella</taxon>
    </lineage>
</organism>
<evidence type="ECO:0000256" key="5">
    <source>
        <dbReference type="SAM" id="Phobius"/>
    </source>
</evidence>
<evidence type="ECO:0000313" key="6">
    <source>
        <dbReference type="EMBL" id="EEW37478.1"/>
    </source>
</evidence>
<proteinExistence type="predicted"/>
<dbReference type="Proteomes" id="UP000005926">
    <property type="component" value="Unassembled WGS sequence"/>
</dbReference>
<reference evidence="6 7" key="1">
    <citation type="submission" date="2009-08" db="EMBL/GenBank/DDBJ databases">
        <authorList>
            <person name="Muzny D."/>
            <person name="Qin X."/>
            <person name="Deng J."/>
            <person name="Jiang H."/>
            <person name="Liu Y."/>
            <person name="Qu J."/>
            <person name="Song X.-Z."/>
            <person name="Zhang L."/>
            <person name="Thornton R."/>
            <person name="Coyle M."/>
            <person name="Francisco L."/>
            <person name="Jackson L."/>
            <person name="Javaid M."/>
            <person name="Korchina V."/>
            <person name="Kovar C."/>
            <person name="Mata R."/>
            <person name="Mathew T."/>
            <person name="Ngo R."/>
            <person name="Nguyen L."/>
            <person name="Nguyen N."/>
            <person name="Okwuonu G."/>
            <person name="Ongeri F."/>
            <person name="Pham C."/>
            <person name="Simmons D."/>
            <person name="Wilczek-Boney K."/>
            <person name="Hale W."/>
            <person name="Jakkamsetti A."/>
            <person name="Pham P."/>
            <person name="Ruth R."/>
            <person name="San Lucas F."/>
            <person name="Warren J."/>
            <person name="Zhang J."/>
            <person name="Zhao Z."/>
            <person name="Zhou C."/>
            <person name="Zhu D."/>
            <person name="Lee S."/>
            <person name="Bess C."/>
            <person name="Blankenburg K."/>
            <person name="Forbes L."/>
            <person name="Fu Q."/>
            <person name="Gubbala S."/>
            <person name="Hirani K."/>
            <person name="Jayaseelan J.C."/>
            <person name="Lara F."/>
            <person name="Munidasa M."/>
            <person name="Palculict T."/>
            <person name="Patil S."/>
            <person name="Pu L.-L."/>
            <person name="Saada N."/>
            <person name="Tang L."/>
            <person name="Weissenberger G."/>
            <person name="Zhu Y."/>
            <person name="Hemphill L."/>
            <person name="Shang Y."/>
            <person name="Youmans B."/>
            <person name="Ayvaz T."/>
            <person name="Ross M."/>
            <person name="Santibanez J."/>
            <person name="Aqrawi P."/>
            <person name="Gross S."/>
            <person name="Joshi V."/>
            <person name="Fowler G."/>
            <person name="Nazareth L."/>
            <person name="Reid J."/>
            <person name="Worley K."/>
            <person name="Petrosino J."/>
            <person name="Highlander S."/>
            <person name="Gibbs R."/>
        </authorList>
    </citation>
    <scope>NUCLEOTIDE SEQUENCE [LARGE SCALE GENOMIC DNA]</scope>
    <source>
        <strain evidence="6 7">ATCC 49175</strain>
    </source>
</reference>